<evidence type="ECO:0000313" key="3">
    <source>
        <dbReference type="Proteomes" id="UP001626549"/>
    </source>
</evidence>
<proteinExistence type="predicted"/>
<dbReference type="Pfam" id="PF25973">
    <property type="entry name" value="BSH_CzcB"/>
    <property type="match status" value="1"/>
</dbReference>
<protein>
    <submittedName>
        <fullName evidence="2">HlyD family efflux transporter periplasmic adaptor subunit</fullName>
    </submittedName>
</protein>
<evidence type="ECO:0000259" key="1">
    <source>
        <dbReference type="Pfam" id="PF25973"/>
    </source>
</evidence>
<dbReference type="PANTHER" id="PTHR30469">
    <property type="entry name" value="MULTIDRUG RESISTANCE PROTEIN MDTA"/>
    <property type="match status" value="1"/>
</dbReference>
<dbReference type="EMBL" id="CP136865">
    <property type="protein sequence ID" value="WOJ95324.1"/>
    <property type="molecule type" value="Genomic_DNA"/>
</dbReference>
<dbReference type="Gene3D" id="2.40.50.100">
    <property type="match status" value="1"/>
</dbReference>
<name>A0ABZ0I966_9GAMM</name>
<feature type="domain" description="CzcB-like barrel-sandwich hybrid" evidence="1">
    <location>
        <begin position="101"/>
        <end position="275"/>
    </location>
</feature>
<sequence length="465" mass="50606">MNLLTMLSSPFRRIVRWLHGSVLGRYVRALSASARISLSILLGSMVAILGLSAFSSPELEVDATPEAIPVVARPAELESLSPEIHVFGRVENPNTTALRAATLAYVTQVNVREGQKVAAGDLLLRLDDRDAQLSVRRNEAALTEARGEYERLQAQQGAETKNAEHQRRLFELTVKRQERFQTLYKKGQISVTDYDALEQQRLEMEMALNQQEMLLASHKAQRASTQARVTRAETDLQESMLNLERLSLVAPFDGTVIAIDAAIGARIDAGQTVMSLFNTDSQQVRVSLPERDATALHAAVSNGQGIGADARVGGEWVRLELLEIGAQVRSGRAGTDVLFASPANSELALGRAVDVRITLPPQEGLIEVPLQSVYADRIVYTVEDEMLKSVDIQRIGIREDSEGNMSLLIRANDLKAGEPLVVSSLSRAGSGARVTILGAQDSETDIDSTLDALEALDAPEALVVR</sequence>
<gene>
    <name evidence="2" type="ORF">R0137_08615</name>
</gene>
<accession>A0ABZ0I966</accession>
<dbReference type="Gene3D" id="2.40.30.170">
    <property type="match status" value="1"/>
</dbReference>
<dbReference type="RefSeq" id="WP_407326022.1">
    <property type="nucleotide sequence ID" value="NZ_CP136865.1"/>
</dbReference>
<dbReference type="PANTHER" id="PTHR30469:SF11">
    <property type="entry name" value="BLL4320 PROTEIN"/>
    <property type="match status" value="1"/>
</dbReference>
<dbReference type="InterPro" id="IPR058647">
    <property type="entry name" value="BSH_CzcB-like"/>
</dbReference>
<organism evidence="2 3">
    <name type="scientific">Congregibacter brevis</name>
    <dbReference type="NCBI Taxonomy" id="3081201"/>
    <lineage>
        <taxon>Bacteria</taxon>
        <taxon>Pseudomonadati</taxon>
        <taxon>Pseudomonadota</taxon>
        <taxon>Gammaproteobacteria</taxon>
        <taxon>Cellvibrionales</taxon>
        <taxon>Halieaceae</taxon>
        <taxon>Congregibacter</taxon>
    </lineage>
</organism>
<reference evidence="2 3" key="1">
    <citation type="submission" date="2023-10" db="EMBL/GenBank/DDBJ databases">
        <title>Two novel species belonging to the OM43/NOR5 clade.</title>
        <authorList>
            <person name="Park M."/>
        </authorList>
    </citation>
    <scope>NUCLEOTIDE SEQUENCE [LARGE SCALE GENOMIC DNA]</scope>
    <source>
        <strain evidence="2 3">IMCC45268</strain>
    </source>
</reference>
<dbReference type="SUPFAM" id="SSF111369">
    <property type="entry name" value="HlyD-like secretion proteins"/>
    <property type="match status" value="1"/>
</dbReference>
<keyword evidence="3" id="KW-1185">Reference proteome</keyword>
<dbReference type="Proteomes" id="UP001626549">
    <property type="component" value="Chromosome"/>
</dbReference>
<evidence type="ECO:0000313" key="2">
    <source>
        <dbReference type="EMBL" id="WOJ95324.1"/>
    </source>
</evidence>
<dbReference type="Gene3D" id="1.10.287.470">
    <property type="entry name" value="Helix hairpin bin"/>
    <property type="match status" value="1"/>
</dbReference>